<dbReference type="InterPro" id="IPR009044">
    <property type="entry name" value="ssDNA-bd_transcriptional_reg"/>
</dbReference>
<dbReference type="GO" id="GO:0006355">
    <property type="term" value="P:regulation of DNA-templated transcription"/>
    <property type="evidence" value="ECO:0007669"/>
    <property type="project" value="InterPro"/>
</dbReference>
<dbReference type="EMBL" id="DTHB01000059">
    <property type="protein sequence ID" value="HGB15607.1"/>
    <property type="molecule type" value="Genomic_DNA"/>
</dbReference>
<accession>A0A7C3SM77</accession>
<proteinExistence type="predicted"/>
<gene>
    <name evidence="2" type="ORF">ENV62_10295</name>
</gene>
<dbReference type="AlphaFoldDB" id="A0A7C3SM77"/>
<dbReference type="GO" id="GO:0003677">
    <property type="term" value="F:DNA binding"/>
    <property type="evidence" value="ECO:0007669"/>
    <property type="project" value="InterPro"/>
</dbReference>
<dbReference type="SUPFAM" id="SSF54447">
    <property type="entry name" value="ssDNA-binding transcriptional regulator domain"/>
    <property type="match status" value="1"/>
</dbReference>
<name>A0A7C3SM77_9BACT</name>
<dbReference type="Pfam" id="PF02229">
    <property type="entry name" value="PC4"/>
    <property type="match status" value="1"/>
</dbReference>
<evidence type="ECO:0000313" key="2">
    <source>
        <dbReference type="EMBL" id="HGB15607.1"/>
    </source>
</evidence>
<evidence type="ECO:0000259" key="1">
    <source>
        <dbReference type="Pfam" id="PF02229"/>
    </source>
</evidence>
<dbReference type="Gene3D" id="2.30.31.10">
    <property type="entry name" value="Transcriptional Coactivator Pc4, Chain A"/>
    <property type="match status" value="1"/>
</dbReference>
<feature type="domain" description="Transcriptional coactivator p15 (PC4) C-terminal" evidence="1">
    <location>
        <begin position="34"/>
        <end position="83"/>
    </location>
</feature>
<protein>
    <recommendedName>
        <fullName evidence="1">Transcriptional coactivator p15 (PC4) C-terminal domain-containing protein</fullName>
    </recommendedName>
</protein>
<comment type="caution">
    <text evidence="2">The sequence shown here is derived from an EMBL/GenBank/DDBJ whole genome shotgun (WGS) entry which is preliminary data.</text>
</comment>
<reference evidence="2" key="1">
    <citation type="journal article" date="2020" name="mSystems">
        <title>Genome- and Community-Level Interaction Insights into Carbon Utilization and Element Cycling Functions of Hydrothermarchaeota in Hydrothermal Sediment.</title>
        <authorList>
            <person name="Zhou Z."/>
            <person name="Liu Y."/>
            <person name="Xu W."/>
            <person name="Pan J."/>
            <person name="Luo Z.H."/>
            <person name="Li M."/>
        </authorList>
    </citation>
    <scope>NUCLEOTIDE SEQUENCE [LARGE SCALE GENOMIC DNA]</scope>
    <source>
        <strain evidence="2">SpSt-776</strain>
    </source>
</reference>
<dbReference type="InterPro" id="IPR003173">
    <property type="entry name" value="PC4_C"/>
</dbReference>
<sequence length="106" mass="11967">MGEFKGRIRLPAREQATGGIMSDVFAKVTKNAREVLFFSLSEFRGHRLIDIRVHVPGDKEGEWVPTRKGISLAVGLYPEFKQALARLEEALLHQKLLDPEDLESAH</sequence>
<organism evidence="2">
    <name type="scientific">Desulfobacca acetoxidans</name>
    <dbReference type="NCBI Taxonomy" id="60893"/>
    <lineage>
        <taxon>Bacteria</taxon>
        <taxon>Pseudomonadati</taxon>
        <taxon>Thermodesulfobacteriota</taxon>
        <taxon>Desulfobaccia</taxon>
        <taxon>Desulfobaccales</taxon>
        <taxon>Desulfobaccaceae</taxon>
        <taxon>Desulfobacca</taxon>
    </lineage>
</organism>